<organism evidence="2 3">
    <name type="scientific">Eiseniibacteriota bacterium</name>
    <dbReference type="NCBI Taxonomy" id="2212470"/>
    <lineage>
        <taxon>Bacteria</taxon>
        <taxon>Candidatus Eiseniibacteriota</taxon>
    </lineage>
</organism>
<dbReference type="Pfam" id="PF06940">
    <property type="entry name" value="DUF1287"/>
    <property type="match status" value="1"/>
</dbReference>
<dbReference type="EMBL" id="VBOS01000005">
    <property type="protein sequence ID" value="TMQ60896.1"/>
    <property type="molecule type" value="Genomic_DNA"/>
</dbReference>
<dbReference type="InterPro" id="IPR009706">
    <property type="entry name" value="DUF1287"/>
</dbReference>
<evidence type="ECO:0000256" key="1">
    <source>
        <dbReference type="SAM" id="MobiDB-lite"/>
    </source>
</evidence>
<evidence type="ECO:0000313" key="2">
    <source>
        <dbReference type="EMBL" id="TMQ60896.1"/>
    </source>
</evidence>
<dbReference type="Proteomes" id="UP000317716">
    <property type="component" value="Unassembled WGS sequence"/>
</dbReference>
<protein>
    <submittedName>
        <fullName evidence="2">DUF1287 domain-containing protein</fullName>
    </submittedName>
</protein>
<sequence length="221" mass="24715">MSPSPRRGPVDPVAKATATHGGQPIDLRSEGDASLARRVLTTLPVDSTFATRLVRAALERTLHVVRYEPAYVPLAYPNGDVPANTGVCTDEIVRAYRALGVDLQRLVHEDMERHFDAYPRRWGLRGPDPNIDHRRVPNLQMFLRRRGAALPVTDKRDDYCPGDLITCTVPPDLPHIAIVVPAPDGSATPWIVHNIGQGPRYEDRLFEFPLTGHYRWRPAIP</sequence>
<name>A0A538TBC4_UNCEI</name>
<feature type="region of interest" description="Disordered" evidence="1">
    <location>
        <begin position="1"/>
        <end position="28"/>
    </location>
</feature>
<dbReference type="AlphaFoldDB" id="A0A538TBC4"/>
<comment type="caution">
    <text evidence="2">The sequence shown here is derived from an EMBL/GenBank/DDBJ whole genome shotgun (WGS) entry which is preliminary data.</text>
</comment>
<proteinExistence type="predicted"/>
<reference evidence="2 3" key="1">
    <citation type="journal article" date="2019" name="Nat. Microbiol.">
        <title>Mediterranean grassland soil C-N compound turnover is dependent on rainfall and depth, and is mediated by genomically divergent microorganisms.</title>
        <authorList>
            <person name="Diamond S."/>
            <person name="Andeer P.F."/>
            <person name="Li Z."/>
            <person name="Crits-Christoph A."/>
            <person name="Burstein D."/>
            <person name="Anantharaman K."/>
            <person name="Lane K.R."/>
            <person name="Thomas B.C."/>
            <person name="Pan C."/>
            <person name="Northen T.R."/>
            <person name="Banfield J.F."/>
        </authorList>
    </citation>
    <scope>NUCLEOTIDE SEQUENCE [LARGE SCALE GENOMIC DNA]</scope>
    <source>
        <strain evidence="2">WS_2</strain>
    </source>
</reference>
<evidence type="ECO:0000313" key="3">
    <source>
        <dbReference type="Proteomes" id="UP000317716"/>
    </source>
</evidence>
<accession>A0A538TBC4</accession>
<gene>
    <name evidence="2" type="ORF">E6K72_00150</name>
</gene>